<evidence type="ECO:0000313" key="3">
    <source>
        <dbReference type="Proteomes" id="UP001597344"/>
    </source>
</evidence>
<evidence type="ECO:0000313" key="2">
    <source>
        <dbReference type="EMBL" id="MFD2188271.1"/>
    </source>
</evidence>
<dbReference type="RefSeq" id="WP_378321296.1">
    <property type="nucleotide sequence ID" value="NZ_JBHUHY010000016.1"/>
</dbReference>
<keyword evidence="3" id="KW-1185">Reference proteome</keyword>
<evidence type="ECO:0000256" key="1">
    <source>
        <dbReference type="SAM" id="SignalP"/>
    </source>
</evidence>
<keyword evidence="1" id="KW-0732">Signal</keyword>
<organism evidence="2 3">
    <name type="scientific">Aquimarina celericrescens</name>
    <dbReference type="NCBI Taxonomy" id="1964542"/>
    <lineage>
        <taxon>Bacteria</taxon>
        <taxon>Pseudomonadati</taxon>
        <taxon>Bacteroidota</taxon>
        <taxon>Flavobacteriia</taxon>
        <taxon>Flavobacteriales</taxon>
        <taxon>Flavobacteriaceae</taxon>
        <taxon>Aquimarina</taxon>
    </lineage>
</organism>
<feature type="signal peptide" evidence="1">
    <location>
        <begin position="1"/>
        <end position="22"/>
    </location>
</feature>
<reference evidence="3" key="1">
    <citation type="journal article" date="2019" name="Int. J. Syst. Evol. Microbiol.">
        <title>The Global Catalogue of Microorganisms (GCM) 10K type strain sequencing project: providing services to taxonomists for standard genome sequencing and annotation.</title>
        <authorList>
            <consortium name="The Broad Institute Genomics Platform"/>
            <consortium name="The Broad Institute Genome Sequencing Center for Infectious Disease"/>
            <person name="Wu L."/>
            <person name="Ma J."/>
        </authorList>
    </citation>
    <scope>NUCLEOTIDE SEQUENCE [LARGE SCALE GENOMIC DNA]</scope>
    <source>
        <strain evidence="3">DT92</strain>
    </source>
</reference>
<accession>A0ABW5B2B4</accession>
<proteinExistence type="predicted"/>
<dbReference type="Proteomes" id="UP001597344">
    <property type="component" value="Unassembled WGS sequence"/>
</dbReference>
<sequence>MKKVIFLIIASIALLNSNNLKAQHKMEQNDFVKTFVLDHKTYQMDIQSAGIATIPNATLSDKGALHIEYAYNSEGEKRNGEMTLMLNLKSERYEGGWKTVADSGNIYQGDLYFKFEKDGQANGFYQFGGINYKITIFKL</sequence>
<feature type="chain" id="PRO_5045064748" description="DUF3224 domain-containing protein" evidence="1">
    <location>
        <begin position="23"/>
        <end position="139"/>
    </location>
</feature>
<protein>
    <recommendedName>
        <fullName evidence="4">DUF3224 domain-containing protein</fullName>
    </recommendedName>
</protein>
<evidence type="ECO:0008006" key="4">
    <source>
        <dbReference type="Google" id="ProtNLM"/>
    </source>
</evidence>
<name>A0ABW5B2B4_9FLAO</name>
<dbReference type="EMBL" id="JBHUHY010000016">
    <property type="protein sequence ID" value="MFD2188271.1"/>
    <property type="molecule type" value="Genomic_DNA"/>
</dbReference>
<gene>
    <name evidence="2" type="ORF">ACFSJT_15815</name>
</gene>
<comment type="caution">
    <text evidence="2">The sequence shown here is derived from an EMBL/GenBank/DDBJ whole genome shotgun (WGS) entry which is preliminary data.</text>
</comment>